<dbReference type="InterPro" id="IPR036196">
    <property type="entry name" value="Ptyr_pPase_sf"/>
</dbReference>
<comment type="caution">
    <text evidence="1">The sequence shown here is derived from an EMBL/GenBank/DDBJ whole genome shotgun (WGS) entry which is preliminary data.</text>
</comment>
<evidence type="ECO:0000313" key="1">
    <source>
        <dbReference type="EMBL" id="KFF26735.1"/>
    </source>
</evidence>
<dbReference type="PANTHER" id="PTHR43428">
    <property type="entry name" value="ARSENATE REDUCTASE"/>
    <property type="match status" value="1"/>
</dbReference>
<gene>
    <name evidence="1" type="ORF">IQ37_11195</name>
</gene>
<dbReference type="eggNOG" id="COG0394">
    <property type="taxonomic scope" value="Bacteria"/>
</dbReference>
<evidence type="ECO:0000313" key="2">
    <source>
        <dbReference type="Proteomes" id="UP000028709"/>
    </source>
</evidence>
<accession>A0A086BCS1</accession>
<reference evidence="1 2" key="1">
    <citation type="submission" date="2014-07" db="EMBL/GenBank/DDBJ databases">
        <title>Genome of Chryseobacterium piperi CTM.</title>
        <authorList>
            <person name="Pipes S.E."/>
            <person name="Stropko S.J."/>
            <person name="Newman J.D."/>
        </authorList>
    </citation>
    <scope>NUCLEOTIDE SEQUENCE [LARGE SCALE GENOMIC DNA]</scope>
    <source>
        <strain evidence="1 2">CTM</strain>
    </source>
</reference>
<dbReference type="SUPFAM" id="SSF52788">
    <property type="entry name" value="Phosphotyrosine protein phosphatases I"/>
    <property type="match status" value="1"/>
</dbReference>
<dbReference type="Gene3D" id="3.40.50.2300">
    <property type="match status" value="1"/>
</dbReference>
<dbReference type="Proteomes" id="UP000028709">
    <property type="component" value="Unassembled WGS sequence"/>
</dbReference>
<proteinExistence type="predicted"/>
<dbReference type="STRING" id="558152.IQ37_11195"/>
<name>A0A086BCS1_9FLAO</name>
<sequence>MFTKLQQTIELLQNVEITEERKAILRPLAEFIQNKLTDKKLINLHFICTHNSRRSQLSQIWAQMAAAYFNIPSIACYSGGTEETSIFPAVLHVLDEQGFSIQKISDFENPVYAIRYDENSLPIIGFSKKYNDPFNPANGFVAVMTCTQADGECPLVFGAEVRIPITYEDPKISDHTPEQTITYKERSLQIGAEMFYTFSLISQ</sequence>
<protein>
    <submittedName>
        <fullName evidence="1">Protein tyrosine phosphatase</fullName>
    </submittedName>
</protein>
<dbReference type="OrthoDB" id="9793058at2"/>
<organism evidence="1 2">
    <name type="scientific">Chryseobacterium piperi</name>
    <dbReference type="NCBI Taxonomy" id="558152"/>
    <lineage>
        <taxon>Bacteria</taxon>
        <taxon>Pseudomonadati</taxon>
        <taxon>Bacteroidota</taxon>
        <taxon>Flavobacteriia</taxon>
        <taxon>Flavobacteriales</taxon>
        <taxon>Weeksellaceae</taxon>
        <taxon>Chryseobacterium group</taxon>
        <taxon>Chryseobacterium</taxon>
    </lineage>
</organism>
<keyword evidence="2" id="KW-1185">Reference proteome</keyword>
<dbReference type="AlphaFoldDB" id="A0A086BCS1"/>
<dbReference type="KEGG" id="cpip:CJF12_03870"/>
<dbReference type="EMBL" id="JPRJ01000018">
    <property type="protein sequence ID" value="KFF26735.1"/>
    <property type="molecule type" value="Genomic_DNA"/>
</dbReference>
<dbReference type="RefSeq" id="WP_034685015.1">
    <property type="nucleotide sequence ID" value="NZ_CP023049.2"/>
</dbReference>
<dbReference type="PANTHER" id="PTHR43428:SF1">
    <property type="entry name" value="ARSENATE REDUCTASE"/>
    <property type="match status" value="1"/>
</dbReference>